<feature type="chain" id="PRO_5022122372" description="Dockerin domain-containing protein" evidence="1">
    <location>
        <begin position="28"/>
        <end position="626"/>
    </location>
</feature>
<evidence type="ECO:0000313" key="3">
    <source>
        <dbReference type="Proteomes" id="UP000320386"/>
    </source>
</evidence>
<dbReference type="OrthoDB" id="248306at2"/>
<gene>
    <name evidence="2" type="ORF">Pan265_25020</name>
</gene>
<accession>A0A518C079</accession>
<keyword evidence="1" id="KW-0732">Signal</keyword>
<dbReference type="SUPFAM" id="SSF63446">
    <property type="entry name" value="Type I dockerin domain"/>
    <property type="match status" value="1"/>
</dbReference>
<proteinExistence type="predicted"/>
<organism evidence="2 3">
    <name type="scientific">Mucisphaera calidilacus</name>
    <dbReference type="NCBI Taxonomy" id="2527982"/>
    <lineage>
        <taxon>Bacteria</taxon>
        <taxon>Pseudomonadati</taxon>
        <taxon>Planctomycetota</taxon>
        <taxon>Phycisphaerae</taxon>
        <taxon>Phycisphaerales</taxon>
        <taxon>Phycisphaeraceae</taxon>
        <taxon>Mucisphaera</taxon>
    </lineage>
</organism>
<dbReference type="PROSITE" id="PS00018">
    <property type="entry name" value="EF_HAND_1"/>
    <property type="match status" value="2"/>
</dbReference>
<keyword evidence="3" id="KW-1185">Reference proteome</keyword>
<dbReference type="GO" id="GO:0000272">
    <property type="term" value="P:polysaccharide catabolic process"/>
    <property type="evidence" value="ECO:0007669"/>
    <property type="project" value="InterPro"/>
</dbReference>
<dbReference type="EMBL" id="CP036280">
    <property type="protein sequence ID" value="QDU72630.1"/>
    <property type="molecule type" value="Genomic_DNA"/>
</dbReference>
<sequence precursor="true">MNSGNPRAIAALRVLTLLTLLSTNTLAENNTLPGYAGIWYGLGTPGPYGYKYSGGLGTYPQQHGTLATYAHQVNRTYFVYGSDSPDGLASAISYYDHTTGLLARPRVLTVPGGDDAHNNPTMTILEDGRLFVADNAHGFSRDSSFLISEQPWDISAFTTTLSLTRSGANFSYGNPYTIPGQGVLFLHTHYDLPPDGAERNLYWNTSPDGITWDHKWNLNLFPDHHRPLLSNLEKGQYQVSSQYGNVVGTAFNMHPASSPNGSGLNARTNLYYLQTPDAGRTWTAANGATVQTPLTDTINPALVAEYASAGLNVYLKQTTFDTQGNPVLVYLTADDYSPGPDRFDRTLHTARWTGSTWDIRDVLTTDHNYDQGSMVITQAEDGSEIWSILGPYLDGSSPWRTGGDLGYWQSDDLGQTWQLSRQPLPDAATHHTYVRNVNKAQDAFAFLWADGDPDTFSTSHLYFANADATRVYRMPLSMEHDFALPELVWAEEGCWPEPGDLNGDGVINANDIDSFIYATCASSGDLDTDGQVSQYDLDHLVTSILGTTFGDANLDRRVDLLDLSQLAASFGQTGGWADGDFDLNGIVNLNDLSILAANFGFDGTAVPEPSIPVLVAIMGLQRRRRL</sequence>
<name>A0A518C079_9BACT</name>
<evidence type="ECO:0000256" key="1">
    <source>
        <dbReference type="SAM" id="SignalP"/>
    </source>
</evidence>
<dbReference type="AlphaFoldDB" id="A0A518C079"/>
<dbReference type="Gene3D" id="1.10.1330.10">
    <property type="entry name" value="Dockerin domain"/>
    <property type="match status" value="1"/>
</dbReference>
<dbReference type="InterPro" id="IPR036439">
    <property type="entry name" value="Dockerin_dom_sf"/>
</dbReference>
<evidence type="ECO:0000313" key="2">
    <source>
        <dbReference type="EMBL" id="QDU72630.1"/>
    </source>
</evidence>
<evidence type="ECO:0008006" key="4">
    <source>
        <dbReference type="Google" id="ProtNLM"/>
    </source>
</evidence>
<reference evidence="2 3" key="1">
    <citation type="submission" date="2019-02" db="EMBL/GenBank/DDBJ databases">
        <title>Deep-cultivation of Planctomycetes and their phenomic and genomic characterization uncovers novel biology.</title>
        <authorList>
            <person name="Wiegand S."/>
            <person name="Jogler M."/>
            <person name="Boedeker C."/>
            <person name="Pinto D."/>
            <person name="Vollmers J."/>
            <person name="Rivas-Marin E."/>
            <person name="Kohn T."/>
            <person name="Peeters S.H."/>
            <person name="Heuer A."/>
            <person name="Rast P."/>
            <person name="Oberbeckmann S."/>
            <person name="Bunk B."/>
            <person name="Jeske O."/>
            <person name="Meyerdierks A."/>
            <person name="Storesund J.E."/>
            <person name="Kallscheuer N."/>
            <person name="Luecker S."/>
            <person name="Lage O.M."/>
            <person name="Pohl T."/>
            <person name="Merkel B.J."/>
            <person name="Hornburger P."/>
            <person name="Mueller R.-W."/>
            <person name="Bruemmer F."/>
            <person name="Labrenz M."/>
            <person name="Spormann A.M."/>
            <person name="Op den Camp H."/>
            <person name="Overmann J."/>
            <person name="Amann R."/>
            <person name="Jetten M.S.M."/>
            <person name="Mascher T."/>
            <person name="Medema M.H."/>
            <person name="Devos D.P."/>
            <person name="Kaster A.-K."/>
            <person name="Ovreas L."/>
            <person name="Rohde M."/>
            <person name="Galperin M.Y."/>
            <person name="Jogler C."/>
        </authorList>
    </citation>
    <scope>NUCLEOTIDE SEQUENCE [LARGE SCALE GENOMIC DNA]</scope>
    <source>
        <strain evidence="2 3">Pan265</strain>
    </source>
</reference>
<dbReference type="InterPro" id="IPR018247">
    <property type="entry name" value="EF_Hand_1_Ca_BS"/>
</dbReference>
<dbReference type="InterPro" id="IPR036278">
    <property type="entry name" value="Sialidase_sf"/>
</dbReference>
<protein>
    <recommendedName>
        <fullName evidence="4">Dockerin domain-containing protein</fullName>
    </recommendedName>
</protein>
<dbReference type="Proteomes" id="UP000320386">
    <property type="component" value="Chromosome"/>
</dbReference>
<dbReference type="RefSeq" id="WP_145446799.1">
    <property type="nucleotide sequence ID" value="NZ_CP036280.1"/>
</dbReference>
<feature type="signal peptide" evidence="1">
    <location>
        <begin position="1"/>
        <end position="27"/>
    </location>
</feature>
<dbReference type="Pfam" id="PF15892">
    <property type="entry name" value="BNR_4"/>
    <property type="match status" value="1"/>
</dbReference>
<dbReference type="KEGG" id="mcad:Pan265_25020"/>
<dbReference type="SUPFAM" id="SSF50939">
    <property type="entry name" value="Sialidases"/>
    <property type="match status" value="1"/>
</dbReference>